<dbReference type="EMBL" id="CP075584">
    <property type="protein sequence ID" value="WBM79274.1"/>
    <property type="molecule type" value="Genomic_DNA"/>
</dbReference>
<dbReference type="Proteomes" id="UP001212421">
    <property type="component" value="Chromosome"/>
</dbReference>
<feature type="transmembrane region" description="Helical" evidence="1">
    <location>
        <begin position="21"/>
        <end position="40"/>
    </location>
</feature>
<evidence type="ECO:0000313" key="3">
    <source>
        <dbReference type="Proteomes" id="UP001212421"/>
    </source>
</evidence>
<sequence length="94" mass="9963">MIEEESHAEKVPVGREILQGVVFLALAFFGVFQSCSVVLQTNGDWSALVGGGGRGPAVPMFVTVFIWAFLALIGVAVVLACVVSLVRAIRAHHV</sequence>
<name>A0ABY7NCL1_9MICO</name>
<keyword evidence="1" id="KW-0472">Membrane</keyword>
<evidence type="ECO:0000256" key="1">
    <source>
        <dbReference type="SAM" id="Phobius"/>
    </source>
</evidence>
<accession>A0ABY7NCL1</accession>
<gene>
    <name evidence="2" type="ORF">KIV56_12555</name>
</gene>
<organism evidence="2 3">
    <name type="scientific">Cryobacterium breve</name>
    <dbReference type="NCBI Taxonomy" id="1259258"/>
    <lineage>
        <taxon>Bacteria</taxon>
        <taxon>Bacillati</taxon>
        <taxon>Actinomycetota</taxon>
        <taxon>Actinomycetes</taxon>
        <taxon>Micrococcales</taxon>
        <taxon>Microbacteriaceae</taxon>
        <taxon>Cryobacterium</taxon>
    </lineage>
</organism>
<reference evidence="2 3" key="1">
    <citation type="submission" date="2021-05" db="EMBL/GenBank/DDBJ databases">
        <authorList>
            <person name="Kumar R."/>
            <person name="Kumar A."/>
            <person name="Mukhia S."/>
        </authorList>
    </citation>
    <scope>NUCLEOTIDE SEQUENCE [LARGE SCALE GENOMIC DNA]</scope>
    <source>
        <strain evidence="2 3">ERMR7:08</strain>
    </source>
</reference>
<feature type="transmembrane region" description="Helical" evidence="1">
    <location>
        <begin position="60"/>
        <end position="86"/>
    </location>
</feature>
<dbReference type="RefSeq" id="WP_281533799.1">
    <property type="nucleotide sequence ID" value="NZ_CP075584.1"/>
</dbReference>
<keyword evidence="1" id="KW-0812">Transmembrane</keyword>
<keyword evidence="1" id="KW-1133">Transmembrane helix</keyword>
<evidence type="ECO:0000313" key="2">
    <source>
        <dbReference type="EMBL" id="WBM79274.1"/>
    </source>
</evidence>
<keyword evidence="3" id="KW-1185">Reference proteome</keyword>
<proteinExistence type="predicted"/>
<protein>
    <submittedName>
        <fullName evidence="2">Uncharacterized protein</fullName>
    </submittedName>
</protein>